<feature type="transmembrane region" description="Helical" evidence="8">
    <location>
        <begin position="252"/>
        <end position="274"/>
    </location>
</feature>
<evidence type="ECO:0000256" key="8">
    <source>
        <dbReference type="SAM" id="Phobius"/>
    </source>
</evidence>
<keyword evidence="2 8" id="KW-0812">Transmembrane</keyword>
<organism evidence="9">
    <name type="scientific">Pyramimonas obovata</name>
    <dbReference type="NCBI Taxonomy" id="1411642"/>
    <lineage>
        <taxon>Eukaryota</taxon>
        <taxon>Viridiplantae</taxon>
        <taxon>Chlorophyta</taxon>
        <taxon>Pyramimonadophyceae</taxon>
        <taxon>Pyramimonadales</taxon>
        <taxon>Pyramimonadaceae</taxon>
        <taxon>Pyramimonas</taxon>
        <taxon>Pyramimonas incertae sedis</taxon>
    </lineage>
</organism>
<evidence type="ECO:0000256" key="2">
    <source>
        <dbReference type="ARBA" id="ARBA00022692"/>
    </source>
</evidence>
<dbReference type="EMBL" id="HBFA01029037">
    <property type="protein sequence ID" value="CAD8679716.1"/>
    <property type="molecule type" value="Transcribed_RNA"/>
</dbReference>
<proteinExistence type="predicted"/>
<keyword evidence="4 8" id="KW-1133">Transmembrane helix</keyword>
<protein>
    <recommendedName>
        <fullName evidence="10">Seipin</fullName>
    </recommendedName>
</protein>
<feature type="transmembrane region" description="Helical" evidence="8">
    <location>
        <begin position="32"/>
        <end position="57"/>
    </location>
</feature>
<sequence>MHRSGNASSVPGGVGRLQRIVGAFVSFVFRKLAALILLSVVLLFLSFLVNVFVRWLLIPTGPLSYERTLHFDYTQPLPTAVAYFTELPGEQKSSFLNTNIFGEEEARNVGFLNNGQAYGVSLHLQMPESPVNQQVGVFQISMELITTRGEVVASQSQPCMLRYRSMLMTVLINALHVPLLPFHTYEETQHLSLHLFPYQVEKRKVPLAGVQVKLHPRFGRRTPPQIYSAQVSVDLHVSLLLRLLHQFSLPTLGLGILTVFLFMFVFSLVVISVVHFCTSRVNNSEGDFNNPQNMEDNQHQPCNPLFGNCDGDGNLLLSSREATNLASFTEQPSITQVGVSSVLGMPSQRAQTLHKPADIAIDQTRVGASAIHTHTSGVPSQSKLRGSVAETGGASLSAAGDSSLGDGEEQLLTDAVARTTITDTPEVCEDEASTMRQGSWHHGPRWRGNKRHE</sequence>
<feature type="region of interest" description="Disordered" evidence="7">
    <location>
        <begin position="428"/>
        <end position="453"/>
    </location>
</feature>
<feature type="compositionally biased region" description="Low complexity" evidence="7">
    <location>
        <begin position="392"/>
        <end position="405"/>
    </location>
</feature>
<evidence type="ECO:0000256" key="4">
    <source>
        <dbReference type="ARBA" id="ARBA00022989"/>
    </source>
</evidence>
<accession>A0A7S0WS12</accession>
<evidence type="ECO:0000256" key="3">
    <source>
        <dbReference type="ARBA" id="ARBA00022824"/>
    </source>
</evidence>
<reference evidence="9" key="1">
    <citation type="submission" date="2021-01" db="EMBL/GenBank/DDBJ databases">
        <authorList>
            <person name="Corre E."/>
            <person name="Pelletier E."/>
            <person name="Niang G."/>
            <person name="Scheremetjew M."/>
            <person name="Finn R."/>
            <person name="Kale V."/>
            <person name="Holt S."/>
            <person name="Cochrane G."/>
            <person name="Meng A."/>
            <person name="Brown T."/>
            <person name="Cohen L."/>
        </authorList>
    </citation>
    <scope>NUCLEOTIDE SEQUENCE</scope>
    <source>
        <strain evidence="9">CCMP722</strain>
    </source>
</reference>
<dbReference type="PANTHER" id="PTHR21212">
    <property type="entry name" value="BERNARDINELLI-SEIP CONGENITAL LIPODYSTROPHY 2 HOMOLOG BSCL2 PROTEIN"/>
    <property type="match status" value="1"/>
</dbReference>
<evidence type="ECO:0000313" key="9">
    <source>
        <dbReference type="EMBL" id="CAD8679716.1"/>
    </source>
</evidence>
<gene>
    <name evidence="9" type="ORF">POBO1169_LOCUS14689</name>
</gene>
<evidence type="ECO:0000256" key="1">
    <source>
        <dbReference type="ARBA" id="ARBA00004477"/>
    </source>
</evidence>
<keyword evidence="3" id="KW-0256">Endoplasmic reticulum</keyword>
<dbReference type="AlphaFoldDB" id="A0A7S0WS12"/>
<feature type="compositionally biased region" description="Polar residues" evidence="7">
    <location>
        <begin position="373"/>
        <end position="384"/>
    </location>
</feature>
<dbReference type="InterPro" id="IPR009617">
    <property type="entry name" value="Seipin"/>
</dbReference>
<keyword evidence="6 8" id="KW-0472">Membrane</keyword>
<dbReference type="Pfam" id="PF06775">
    <property type="entry name" value="Seipin"/>
    <property type="match status" value="1"/>
</dbReference>
<keyword evidence="5" id="KW-0443">Lipid metabolism</keyword>
<dbReference type="GO" id="GO:0140042">
    <property type="term" value="P:lipid droplet formation"/>
    <property type="evidence" value="ECO:0007669"/>
    <property type="project" value="UniProtKB-ARBA"/>
</dbReference>
<evidence type="ECO:0008006" key="10">
    <source>
        <dbReference type="Google" id="ProtNLM"/>
    </source>
</evidence>
<feature type="region of interest" description="Disordered" evidence="7">
    <location>
        <begin position="373"/>
        <end position="407"/>
    </location>
</feature>
<dbReference type="PANTHER" id="PTHR21212:SF0">
    <property type="entry name" value="SEIPIN"/>
    <property type="match status" value="1"/>
</dbReference>
<feature type="compositionally biased region" description="Basic residues" evidence="7">
    <location>
        <begin position="442"/>
        <end position="453"/>
    </location>
</feature>
<dbReference type="GO" id="GO:0005789">
    <property type="term" value="C:endoplasmic reticulum membrane"/>
    <property type="evidence" value="ECO:0007669"/>
    <property type="project" value="UniProtKB-SubCell"/>
</dbReference>
<dbReference type="GO" id="GO:0006629">
    <property type="term" value="P:lipid metabolic process"/>
    <property type="evidence" value="ECO:0007669"/>
    <property type="project" value="UniProtKB-KW"/>
</dbReference>
<evidence type="ECO:0000256" key="5">
    <source>
        <dbReference type="ARBA" id="ARBA00023098"/>
    </source>
</evidence>
<evidence type="ECO:0000256" key="6">
    <source>
        <dbReference type="ARBA" id="ARBA00023136"/>
    </source>
</evidence>
<evidence type="ECO:0000256" key="7">
    <source>
        <dbReference type="SAM" id="MobiDB-lite"/>
    </source>
</evidence>
<dbReference type="CDD" id="cd23995">
    <property type="entry name" value="Seipin_BSCL2_like"/>
    <property type="match status" value="1"/>
</dbReference>
<name>A0A7S0WS12_9CHLO</name>
<comment type="subcellular location">
    <subcellularLocation>
        <location evidence="1">Endoplasmic reticulum membrane</location>
        <topology evidence="1">Multi-pass membrane protein</topology>
    </subcellularLocation>
</comment>